<dbReference type="InterPro" id="IPR014001">
    <property type="entry name" value="Helicase_ATP-bd"/>
</dbReference>
<feature type="domain" description="Helicase ATP-binding" evidence="8">
    <location>
        <begin position="123"/>
        <end position="307"/>
    </location>
</feature>
<feature type="compositionally biased region" description="Basic residues" evidence="7">
    <location>
        <begin position="541"/>
        <end position="558"/>
    </location>
</feature>
<dbReference type="InterPro" id="IPR001650">
    <property type="entry name" value="Helicase_C-like"/>
</dbReference>
<evidence type="ECO:0000256" key="3">
    <source>
        <dbReference type="ARBA" id="ARBA00022806"/>
    </source>
</evidence>
<keyword evidence="2 6" id="KW-0378">Hydrolase</keyword>
<feature type="compositionally biased region" description="Basic and acidic residues" evidence="7">
    <location>
        <begin position="527"/>
        <end position="540"/>
    </location>
</feature>
<dbReference type="eggNOG" id="COG0513">
    <property type="taxonomic scope" value="Bacteria"/>
</dbReference>
<dbReference type="Gene3D" id="3.40.50.300">
    <property type="entry name" value="P-loop containing nucleotide triphosphate hydrolases"/>
    <property type="match status" value="2"/>
</dbReference>
<dbReference type="PROSITE" id="PS51194">
    <property type="entry name" value="HELICASE_CTER"/>
    <property type="match status" value="1"/>
</dbReference>
<dbReference type="KEGG" id="ckp:ckrop_1483"/>
<dbReference type="PANTHER" id="PTHR47959:SF1">
    <property type="entry name" value="ATP-DEPENDENT RNA HELICASE DBPA"/>
    <property type="match status" value="1"/>
</dbReference>
<dbReference type="InterPro" id="IPR027417">
    <property type="entry name" value="P-loop_NTPase"/>
</dbReference>
<dbReference type="GO" id="GO:0003724">
    <property type="term" value="F:RNA helicase activity"/>
    <property type="evidence" value="ECO:0007669"/>
    <property type="project" value="UniProtKB-ARBA"/>
</dbReference>
<dbReference type="Proteomes" id="UP000001473">
    <property type="component" value="Chromosome"/>
</dbReference>
<dbReference type="InterPro" id="IPR044742">
    <property type="entry name" value="DEAD/DEAH_RhlB"/>
</dbReference>
<keyword evidence="3 6" id="KW-0347">Helicase</keyword>
<comment type="similarity">
    <text evidence="5 6">Belongs to the DEAD box helicase family.</text>
</comment>
<organism evidence="10 11">
    <name type="scientific">Corynebacterium kroppenstedtii (strain DSM 44385 / JCM 11950 / CIP 105744 / CCUG 35717)</name>
    <dbReference type="NCBI Taxonomy" id="645127"/>
    <lineage>
        <taxon>Bacteria</taxon>
        <taxon>Bacillati</taxon>
        <taxon>Actinomycetota</taxon>
        <taxon>Actinomycetes</taxon>
        <taxon>Mycobacteriales</taxon>
        <taxon>Corynebacteriaceae</taxon>
        <taxon>Corynebacterium</taxon>
    </lineage>
</organism>
<feature type="compositionally biased region" description="Basic residues" evidence="7">
    <location>
        <begin position="514"/>
        <end position="526"/>
    </location>
</feature>
<feature type="region of interest" description="Disordered" evidence="7">
    <location>
        <begin position="488"/>
        <end position="558"/>
    </location>
</feature>
<proteinExistence type="inferred from homology"/>
<dbReference type="SUPFAM" id="SSF52540">
    <property type="entry name" value="P-loop containing nucleoside triphosphate hydrolases"/>
    <property type="match status" value="1"/>
</dbReference>
<dbReference type="STRING" id="645127.ckrop_1483"/>
<evidence type="ECO:0000313" key="11">
    <source>
        <dbReference type="Proteomes" id="UP000001473"/>
    </source>
</evidence>
<sequence length="558" mass="61370">MTDKRRSQQTRTSSRRRRAVRRSSRSAAPRTTSPNQGTNNTTPAATFAPKDAPDPNNVTANVNAAASNTTPQPIDIARWGTAQSGTEQSGTPTFEELGVAAEIVDALAEHGITHTFAIQELTLPLALDGKDLIGQARTGMGKTLAYGVPLLDRIFDDAAIPELDGTPRALVVAPTRELAYQVADDLTLAARHLANFNEEHRSLRVTTICGGHPFEKQIAQLREGTDCIVGTPGRLLDLCKNRELNLSHVAVLVLDEADEMLDLGFLPDIEKILQQVPEKRQTILFSATMPAPIMALARTFMNKPVHIRAEGTDDSTTHTTTKQVAFKNHKLNKLATLSAILQAHNRGRTIIFTRTKRSAADVADDLAQRGFLVGAVHGDMAQPAREKSLNAFRSKKIEILVATDVAARGIDVDDVTHVINYQVPDDAMTYVHRIGRTGRAGHTGTAVTLVGWDEVTKWKVIDDELDLNIGELDEWFSTSPELREALDIPDDVNERVGESRPVYGGAKALSPQRKSAKRASRPRRDNRRQGDPHRRSESRSRRSRSGSRSHSHSRSQRR</sequence>
<dbReference type="GO" id="GO:0005829">
    <property type="term" value="C:cytosol"/>
    <property type="evidence" value="ECO:0007669"/>
    <property type="project" value="TreeGrafter"/>
</dbReference>
<dbReference type="InterPro" id="IPR011545">
    <property type="entry name" value="DEAD/DEAH_box_helicase_dom"/>
</dbReference>
<dbReference type="SMART" id="SM00487">
    <property type="entry name" value="DEXDc"/>
    <property type="match status" value="1"/>
</dbReference>
<dbReference type="OrthoDB" id="9805696at2"/>
<dbReference type="PANTHER" id="PTHR47959">
    <property type="entry name" value="ATP-DEPENDENT RNA HELICASE RHLE-RELATED"/>
    <property type="match status" value="1"/>
</dbReference>
<keyword evidence="1 6" id="KW-0547">Nucleotide-binding</keyword>
<dbReference type="CDD" id="cd18787">
    <property type="entry name" value="SF2_C_DEAD"/>
    <property type="match status" value="1"/>
</dbReference>
<dbReference type="PROSITE" id="PS00039">
    <property type="entry name" value="DEAD_ATP_HELICASE"/>
    <property type="match status" value="1"/>
</dbReference>
<dbReference type="RefSeq" id="WP_012732100.1">
    <property type="nucleotide sequence ID" value="NC_012704.1"/>
</dbReference>
<evidence type="ECO:0000256" key="6">
    <source>
        <dbReference type="RuleBase" id="RU000492"/>
    </source>
</evidence>
<dbReference type="InterPro" id="IPR000629">
    <property type="entry name" value="RNA-helicase_DEAD-box_CS"/>
</dbReference>
<keyword evidence="11" id="KW-1185">Reference proteome</keyword>
<dbReference type="InterPro" id="IPR050079">
    <property type="entry name" value="DEAD_box_RNA_helicase"/>
</dbReference>
<dbReference type="AlphaFoldDB" id="C4LK58"/>
<dbReference type="GO" id="GO:0003676">
    <property type="term" value="F:nucleic acid binding"/>
    <property type="evidence" value="ECO:0007669"/>
    <property type="project" value="InterPro"/>
</dbReference>
<evidence type="ECO:0000256" key="1">
    <source>
        <dbReference type="ARBA" id="ARBA00022741"/>
    </source>
</evidence>
<feature type="compositionally biased region" description="Basic and acidic residues" evidence="7">
    <location>
        <begin position="488"/>
        <end position="498"/>
    </location>
</feature>
<evidence type="ECO:0000256" key="7">
    <source>
        <dbReference type="SAM" id="MobiDB-lite"/>
    </source>
</evidence>
<evidence type="ECO:0000313" key="10">
    <source>
        <dbReference type="EMBL" id="ACR18213.1"/>
    </source>
</evidence>
<dbReference type="EMBL" id="CP001620">
    <property type="protein sequence ID" value="ACR18213.1"/>
    <property type="molecule type" value="Genomic_DNA"/>
</dbReference>
<reference evidence="10 11" key="1">
    <citation type="journal article" date="2008" name="J. Biotechnol.">
        <title>Ultrafast pyrosequencing of Corynebacterium kroppenstedtii DSM44385 revealed insights into the physiology of a lipophilic corynebacterium that lacks mycolic acids.</title>
        <authorList>
            <person name="Tauch A."/>
            <person name="Schneider J."/>
            <person name="Szczepanowski R."/>
            <person name="Tilker A."/>
            <person name="Viehoever P."/>
            <person name="Gartemann K.-H."/>
            <person name="Arnold W."/>
            <person name="Blom J."/>
            <person name="Brinkrolf K."/>
            <person name="Brune I."/>
            <person name="Goetker S."/>
            <person name="Weisshaar B."/>
            <person name="Goesmann A."/>
            <person name="Droege M."/>
            <person name="Puehler A."/>
        </authorList>
    </citation>
    <scope>NUCLEOTIDE SEQUENCE [LARGE SCALE GENOMIC DNA]</scope>
    <source>
        <strain evidence="11">DSM 44385 / JCM 11950 / CIP 105744 / CCUG 35717</strain>
    </source>
</reference>
<dbReference type="PROSITE" id="PS51192">
    <property type="entry name" value="HELICASE_ATP_BIND_1"/>
    <property type="match status" value="1"/>
</dbReference>
<dbReference type="GO" id="GO:0005524">
    <property type="term" value="F:ATP binding"/>
    <property type="evidence" value="ECO:0007669"/>
    <property type="project" value="UniProtKB-KW"/>
</dbReference>
<feature type="compositionally biased region" description="Basic residues" evidence="7">
    <location>
        <begin position="13"/>
        <end position="24"/>
    </location>
</feature>
<evidence type="ECO:0000256" key="4">
    <source>
        <dbReference type="ARBA" id="ARBA00022840"/>
    </source>
</evidence>
<feature type="domain" description="Helicase C-terminal" evidence="9">
    <location>
        <begin position="336"/>
        <end position="480"/>
    </location>
</feature>
<dbReference type="Pfam" id="PF00270">
    <property type="entry name" value="DEAD"/>
    <property type="match status" value="1"/>
</dbReference>
<accession>C4LK58</accession>
<evidence type="ECO:0000259" key="9">
    <source>
        <dbReference type="PROSITE" id="PS51194"/>
    </source>
</evidence>
<name>C4LK58_CORK4</name>
<dbReference type="SMART" id="SM00490">
    <property type="entry name" value="HELICc"/>
    <property type="match status" value="1"/>
</dbReference>
<keyword evidence="4 6" id="KW-0067">ATP-binding</keyword>
<feature type="region of interest" description="Disordered" evidence="7">
    <location>
        <begin position="1"/>
        <end position="74"/>
    </location>
</feature>
<dbReference type="Pfam" id="PF00271">
    <property type="entry name" value="Helicase_C"/>
    <property type="match status" value="1"/>
</dbReference>
<evidence type="ECO:0000256" key="2">
    <source>
        <dbReference type="ARBA" id="ARBA00022801"/>
    </source>
</evidence>
<dbReference type="GO" id="GO:0016787">
    <property type="term" value="F:hydrolase activity"/>
    <property type="evidence" value="ECO:0007669"/>
    <property type="project" value="UniProtKB-KW"/>
</dbReference>
<protein>
    <submittedName>
        <fullName evidence="10">Putative ATP-dependent RNA helicase</fullName>
    </submittedName>
</protein>
<dbReference type="CDD" id="cd00268">
    <property type="entry name" value="DEADc"/>
    <property type="match status" value="1"/>
</dbReference>
<evidence type="ECO:0000259" key="8">
    <source>
        <dbReference type="PROSITE" id="PS51192"/>
    </source>
</evidence>
<evidence type="ECO:0000256" key="5">
    <source>
        <dbReference type="ARBA" id="ARBA00038437"/>
    </source>
</evidence>
<dbReference type="HOGENOM" id="CLU_003041_27_2_11"/>
<feature type="compositionally biased region" description="Low complexity" evidence="7">
    <location>
        <begin position="25"/>
        <end position="71"/>
    </location>
</feature>
<gene>
    <name evidence="10" type="ordered locus">ckrop_1483</name>
</gene>